<name>A0ABP8RTB1_9PSEU</name>
<dbReference type="EMBL" id="BAABGT010000038">
    <property type="protein sequence ID" value="GAA4547547.1"/>
    <property type="molecule type" value="Genomic_DNA"/>
</dbReference>
<feature type="compositionally biased region" description="Gly residues" evidence="3">
    <location>
        <begin position="181"/>
        <end position="192"/>
    </location>
</feature>
<evidence type="ECO:0000256" key="3">
    <source>
        <dbReference type="SAM" id="MobiDB-lite"/>
    </source>
</evidence>
<evidence type="ECO:0000256" key="1">
    <source>
        <dbReference type="ARBA" id="ARBA00023015"/>
    </source>
</evidence>
<dbReference type="SMART" id="SM01012">
    <property type="entry name" value="ANTAR"/>
    <property type="match status" value="1"/>
</dbReference>
<dbReference type="Gene3D" id="1.10.10.10">
    <property type="entry name" value="Winged helix-like DNA-binding domain superfamily/Winged helix DNA-binding domain"/>
    <property type="match status" value="1"/>
</dbReference>
<feature type="domain" description="ANTAR" evidence="4">
    <location>
        <begin position="185"/>
        <end position="246"/>
    </location>
</feature>
<evidence type="ECO:0000313" key="5">
    <source>
        <dbReference type="EMBL" id="GAA4547547.1"/>
    </source>
</evidence>
<keyword evidence="2" id="KW-0804">Transcription</keyword>
<dbReference type="InterPro" id="IPR036388">
    <property type="entry name" value="WH-like_DNA-bd_sf"/>
</dbReference>
<dbReference type="Pfam" id="PF13185">
    <property type="entry name" value="GAF_2"/>
    <property type="match status" value="1"/>
</dbReference>
<dbReference type="InterPro" id="IPR005561">
    <property type="entry name" value="ANTAR"/>
</dbReference>
<dbReference type="RefSeq" id="WP_345418347.1">
    <property type="nucleotide sequence ID" value="NZ_BAABGT010000038.1"/>
</dbReference>
<accession>A0ABP8RTB1</accession>
<dbReference type="InterPro" id="IPR003018">
    <property type="entry name" value="GAF"/>
</dbReference>
<dbReference type="SMART" id="SM00065">
    <property type="entry name" value="GAF"/>
    <property type="match status" value="1"/>
</dbReference>
<dbReference type="SUPFAM" id="SSF55781">
    <property type="entry name" value="GAF domain-like"/>
    <property type="match status" value="1"/>
</dbReference>
<keyword evidence="1" id="KW-0805">Transcription regulation</keyword>
<dbReference type="Gene3D" id="3.30.450.40">
    <property type="match status" value="1"/>
</dbReference>
<proteinExistence type="predicted"/>
<dbReference type="InterPro" id="IPR029016">
    <property type="entry name" value="GAF-like_dom_sf"/>
</dbReference>
<keyword evidence="6" id="KW-1185">Reference proteome</keyword>
<evidence type="ECO:0000259" key="4">
    <source>
        <dbReference type="PROSITE" id="PS50921"/>
    </source>
</evidence>
<reference evidence="6" key="1">
    <citation type="journal article" date="2019" name="Int. J. Syst. Evol. Microbiol.">
        <title>The Global Catalogue of Microorganisms (GCM) 10K type strain sequencing project: providing services to taxonomists for standard genome sequencing and annotation.</title>
        <authorList>
            <consortium name="The Broad Institute Genomics Platform"/>
            <consortium name="The Broad Institute Genome Sequencing Center for Infectious Disease"/>
            <person name="Wu L."/>
            <person name="Ma J."/>
        </authorList>
    </citation>
    <scope>NUCLEOTIDE SEQUENCE [LARGE SCALE GENOMIC DNA]</scope>
    <source>
        <strain evidence="6">JCM 17906</strain>
    </source>
</reference>
<evidence type="ECO:0000313" key="6">
    <source>
        <dbReference type="Proteomes" id="UP001501598"/>
    </source>
</evidence>
<dbReference type="Proteomes" id="UP001501598">
    <property type="component" value="Unassembled WGS sequence"/>
</dbReference>
<feature type="region of interest" description="Disordered" evidence="3">
    <location>
        <begin position="164"/>
        <end position="197"/>
    </location>
</feature>
<gene>
    <name evidence="5" type="ORF">GCM10023175_32020</name>
</gene>
<organism evidence="5 6">
    <name type="scientific">Pseudonocardia xishanensis</name>
    <dbReference type="NCBI Taxonomy" id="630995"/>
    <lineage>
        <taxon>Bacteria</taxon>
        <taxon>Bacillati</taxon>
        <taxon>Actinomycetota</taxon>
        <taxon>Actinomycetes</taxon>
        <taxon>Pseudonocardiales</taxon>
        <taxon>Pseudonocardiaceae</taxon>
        <taxon>Pseudonocardia</taxon>
    </lineage>
</organism>
<dbReference type="PROSITE" id="PS50921">
    <property type="entry name" value="ANTAR"/>
    <property type="match status" value="1"/>
</dbReference>
<comment type="caution">
    <text evidence="5">The sequence shown here is derived from an EMBL/GenBank/DDBJ whole genome shotgun (WGS) entry which is preliminary data.</text>
</comment>
<evidence type="ECO:0000256" key="2">
    <source>
        <dbReference type="ARBA" id="ARBA00023163"/>
    </source>
</evidence>
<sequence length="257" mass="27224">MADRGAVTAVVARLAAEDLAEEDLARVVCEACVAGLDVDGAAISVLPTEPSRRTLWATDETALALEDLQFTLNEGVCLEAATSGVPVAVPDLTEAARLARWPVFGVEVSARTPARALYALPLQWGAVTIGVLDLYRLRAGDFTTAQWRDLLGVAQTTSMLLLSRRTRPRPPGPADDVAGAVGNGRGHPGNGVDGLSDGVFGNPEIHQAVGMVLAQLGIGPEEALTRMRARAFIEQRMLIDVAHDVVARRVVFTEEIG</sequence>
<protein>
    <submittedName>
        <fullName evidence="5">GAF domain-containing protein</fullName>
    </submittedName>
</protein>